<feature type="region of interest" description="Disordered" evidence="1">
    <location>
        <begin position="493"/>
        <end position="633"/>
    </location>
</feature>
<feature type="compositionally biased region" description="Low complexity" evidence="1">
    <location>
        <begin position="1641"/>
        <end position="1652"/>
    </location>
</feature>
<feature type="chain" id="PRO_5022225682" description="Peptidase A1 domain-containing protein" evidence="3">
    <location>
        <begin position="23"/>
        <end position="1730"/>
    </location>
</feature>
<dbReference type="GO" id="GO:0009141">
    <property type="term" value="P:nucleoside triphosphate metabolic process"/>
    <property type="evidence" value="ECO:0007669"/>
    <property type="project" value="TreeGrafter"/>
</dbReference>
<dbReference type="PANTHER" id="PTHR10151">
    <property type="entry name" value="ECTONUCLEOTIDE PYROPHOSPHATASE/PHOSPHODIESTERASE"/>
    <property type="match status" value="1"/>
</dbReference>
<dbReference type="Pfam" id="PF00026">
    <property type="entry name" value="Asp"/>
    <property type="match status" value="1"/>
</dbReference>
<feature type="region of interest" description="Disordered" evidence="1">
    <location>
        <begin position="1071"/>
        <end position="1145"/>
    </location>
</feature>
<feature type="signal peptide" evidence="3">
    <location>
        <begin position="1"/>
        <end position="22"/>
    </location>
</feature>
<dbReference type="Pfam" id="PF01663">
    <property type="entry name" value="Phosphodiest"/>
    <property type="match status" value="1"/>
</dbReference>
<evidence type="ECO:0000256" key="3">
    <source>
        <dbReference type="SAM" id="SignalP"/>
    </source>
</evidence>
<evidence type="ECO:0000313" key="5">
    <source>
        <dbReference type="EMBL" id="TRX89763.1"/>
    </source>
</evidence>
<dbReference type="PROSITE" id="PS51767">
    <property type="entry name" value="PEPTIDASE_A1"/>
    <property type="match status" value="1"/>
</dbReference>
<keyword evidence="6" id="KW-1185">Reference proteome</keyword>
<comment type="caution">
    <text evidence="5">The sequence shown here is derived from an EMBL/GenBank/DDBJ whole genome shotgun (WGS) entry which is preliminary data.</text>
</comment>
<dbReference type="InterPro" id="IPR002591">
    <property type="entry name" value="Phosphodiest/P_Trfase"/>
</dbReference>
<feature type="compositionally biased region" description="Polar residues" evidence="1">
    <location>
        <begin position="528"/>
        <end position="547"/>
    </location>
</feature>
<dbReference type="Gene3D" id="3.30.1360.180">
    <property type="match status" value="1"/>
</dbReference>
<accession>A0A553HP79</accession>
<gene>
    <name evidence="5" type="ORF">FHL15_009353</name>
</gene>
<keyword evidence="2" id="KW-0812">Transmembrane</keyword>
<dbReference type="CDD" id="cd05471">
    <property type="entry name" value="pepsin_like"/>
    <property type="match status" value="1"/>
</dbReference>
<dbReference type="InterPro" id="IPR021109">
    <property type="entry name" value="Peptidase_aspartic_dom_sf"/>
</dbReference>
<feature type="transmembrane region" description="Helical" evidence="2">
    <location>
        <begin position="449"/>
        <end position="472"/>
    </location>
</feature>
<dbReference type="PANTHER" id="PTHR10151:SF120">
    <property type="entry name" value="BIS(5'-ADENOSYL)-TRIPHOSPHATASE"/>
    <property type="match status" value="1"/>
</dbReference>
<evidence type="ECO:0000259" key="4">
    <source>
        <dbReference type="PROSITE" id="PS51767"/>
    </source>
</evidence>
<dbReference type="EMBL" id="VFLP01000063">
    <property type="protein sequence ID" value="TRX89763.1"/>
    <property type="molecule type" value="Genomic_DNA"/>
</dbReference>
<dbReference type="SUPFAM" id="SSF50630">
    <property type="entry name" value="Acid proteases"/>
    <property type="match status" value="1"/>
</dbReference>
<dbReference type="Gene3D" id="2.40.70.10">
    <property type="entry name" value="Acid Proteases"/>
    <property type="match status" value="2"/>
</dbReference>
<feature type="compositionally biased region" description="Low complexity" evidence="1">
    <location>
        <begin position="559"/>
        <end position="572"/>
    </location>
</feature>
<feature type="transmembrane region" description="Helical" evidence="2">
    <location>
        <begin position="1163"/>
        <end position="1182"/>
    </location>
</feature>
<dbReference type="FunFam" id="3.30.1360.180:FF:000003">
    <property type="entry name" value="Type I phosphodiesterase/nucleotide pyrophosphatase family protein"/>
    <property type="match status" value="1"/>
</dbReference>
<dbReference type="GO" id="GO:0047429">
    <property type="term" value="F:nucleoside triphosphate diphosphatase activity"/>
    <property type="evidence" value="ECO:0007669"/>
    <property type="project" value="TreeGrafter"/>
</dbReference>
<dbReference type="OrthoDB" id="415411at2759"/>
<protein>
    <recommendedName>
        <fullName evidence="4">Peptidase A1 domain-containing protein</fullName>
    </recommendedName>
</protein>
<name>A0A553HP79_9PEZI</name>
<dbReference type="InterPro" id="IPR017850">
    <property type="entry name" value="Alkaline_phosphatase_core_sf"/>
</dbReference>
<dbReference type="CDD" id="cd16018">
    <property type="entry name" value="Enpp"/>
    <property type="match status" value="1"/>
</dbReference>
<sequence length="1730" mass="191781">MSRGVGVGTLLCTWMLVALTSGDSTSTIAGSIKDDNSLKAVVISPSEYFEGNDGPWSTFDLRVGTPEQDVRVLVSTASPESFVVLSDYGCSTSVFETVPTNCAVSRGKLFNPNESSSWHELGVFGINENGVGLEANLGYSQRSDFATEHFGLGLTGPSLDNQIVAGIATPEPFYLGLFGLNNQPVNFSSIGNSSTPAFITTLKDNGVIPSLSWSYTAGAKYRLKQVYGQLILSGYDTSRFEENSASFTMADDITRDLVVVLQSISYSGSTSTTLLSDPIDIFIDSTDPNLWLPEDVCNAFEMAFGLTLDNTTGLYLVNETYHNTLLNSDAEVTFRISDVNSGGEAVRIVLPYAAFDLTAEYPLVENTSYYFPLKRAANSTQYTLGRTFLQEAYLTADYERHVFNVSACSWVAGAQENIVTIPSKDFDQSSGGSSSNSGKSGGKSLSGGAIAGIVIGAVVGALLIIAAIIFLIRRQRKKKSYAAHDPVTDMAVITGPVHNHPSQRTGKYYSPDTVGTSTDAGGSEDNRTTPGVSNNSESIAGGSTQQELDGEDTQVAQLSSTSGSGSRAQSSRAEMKQPDREPTPIYHELAGTEVPRTGPDTVPSSGGLVPHAEREEGDDHLDSPFVSTLGSSAGWQDKRADPDLVDSLIWPAVHYVDGPMRPYMETDPTFARFCENIESFEALFKSNTSFVAHKGYSKGTPSFIRLYLHRQMKRDLDWLDTEFRRSTHRSLEYSLLLGNLDPLWFRVGILFSLTIQLLQLIPLYGPTDGPDNGFYPGNTDHASRDNNRGIEYRSSELVKKRIEHELHFLWIEEGDRGANCRSPSPMDPLWPGFRDEAATSSIFDMPEEKYPFTAYDSCIMSKYKPYRTSVPIAHSELYKLHVSRNTYDAKKWKALCQNYRIKELSERGTIMFLPSPLKAELAPSQVLSGKEGDIKVAVLAGLEGNYVAVPADLQLTAMSLQHLNTGVEKDRSLLSPLSYDDDAVSLHSRSDQDTDSEDDKVLAAARNSRELRARDRMVLMDEDEIDQLVVDTRAQQERQRRGSSLQRRGSNLAIPNPILALRKYGQLRSGSAIHDPASSAEDLHSEKRQNRRNRRREKKDRLLKEARDGEDGELMHEMEGGTIKDGSSTGESSDRENSDELDRQHLMHVSDAKTTKKRRWRKWVFIYTTIVIAFALLVLVAWKMSVDKKRSMTITKLRSNGTALFAPTTLIISLDGFRADFLTRGLTPRLNAFIKEGVSPLYMTPSFPSVTFPNHYTLATGLYPESHGVVGNTFWDPALQGEFYYTDPERSLDPKWWGGEPFWVTAELQGLRAAVHMWPGSEAHIHNMDPTFLDRYNGNEALPKKVDRILEFIDKPGLENPKVDEQLRPQLIAAYVPNVDAIGHLYGPNSTEIQTTISAVDDMLDGIFHGLEQRNLTNIVNVIIVSDHGMATTDVSRMVQIEDVVDITKVEHLDGWPLVGIRPKKPEDLQVLYNQAAEKLKHNPNFEVYLKDKDMPERYHFSNNDRIAPLWIIPKTGWAIVEKAEFDIQEAKAKNVAYHPRGLHGYDHEHPLMRAIFVARGPAFPHLPHSKVETFQNINVYNILCDSIGMNPMPNNGTLRLPLEVVGLHTNETALEQPEDPVPTSTSEDIATDMMSILPIATSSTASKPTATLGVDPVLEEPKRPAPPEEPELPEKPEIPEKPKEPEKPEDPENPDEGKSSSWWDAFQETVDWAKDKFNDFIDKITGDGS</sequence>
<evidence type="ECO:0000256" key="1">
    <source>
        <dbReference type="SAM" id="MobiDB-lite"/>
    </source>
</evidence>
<dbReference type="InterPro" id="IPR034164">
    <property type="entry name" value="Pepsin-like_dom"/>
</dbReference>
<feature type="region of interest" description="Disordered" evidence="1">
    <location>
        <begin position="1030"/>
        <end position="1050"/>
    </location>
</feature>
<feature type="domain" description="Peptidase A1" evidence="4">
    <location>
        <begin position="57"/>
        <end position="406"/>
    </location>
</feature>
<organism evidence="5 6">
    <name type="scientific">Xylaria flabelliformis</name>
    <dbReference type="NCBI Taxonomy" id="2512241"/>
    <lineage>
        <taxon>Eukaryota</taxon>
        <taxon>Fungi</taxon>
        <taxon>Dikarya</taxon>
        <taxon>Ascomycota</taxon>
        <taxon>Pezizomycotina</taxon>
        <taxon>Sordariomycetes</taxon>
        <taxon>Xylariomycetidae</taxon>
        <taxon>Xylariales</taxon>
        <taxon>Xylariaceae</taxon>
        <taxon>Xylaria</taxon>
    </lineage>
</organism>
<keyword evidence="3" id="KW-0732">Signal</keyword>
<dbReference type="Proteomes" id="UP000319160">
    <property type="component" value="Unassembled WGS sequence"/>
</dbReference>
<evidence type="ECO:0000256" key="2">
    <source>
        <dbReference type="SAM" id="Phobius"/>
    </source>
</evidence>
<feature type="compositionally biased region" description="Basic and acidic residues" evidence="1">
    <location>
        <begin position="1099"/>
        <end position="1119"/>
    </location>
</feature>
<reference evidence="6" key="1">
    <citation type="submission" date="2019-06" db="EMBL/GenBank/DDBJ databases">
        <title>Draft genome sequence of the griseofulvin-producing fungus Xylaria cubensis strain G536.</title>
        <authorList>
            <person name="Mead M.E."/>
            <person name="Raja H.A."/>
            <person name="Steenwyk J.L."/>
            <person name="Knowles S.L."/>
            <person name="Oberlies N.H."/>
            <person name="Rokas A."/>
        </authorList>
    </citation>
    <scope>NUCLEOTIDE SEQUENCE [LARGE SCALE GENOMIC DNA]</scope>
    <source>
        <strain evidence="6">G536</strain>
    </source>
</reference>
<dbReference type="GO" id="GO:0017111">
    <property type="term" value="F:ribonucleoside triphosphate phosphatase activity"/>
    <property type="evidence" value="ECO:0007669"/>
    <property type="project" value="TreeGrafter"/>
</dbReference>
<feature type="region of interest" description="Disordered" evidence="1">
    <location>
        <begin position="1641"/>
        <end position="1707"/>
    </location>
</feature>
<dbReference type="Gene3D" id="3.40.720.10">
    <property type="entry name" value="Alkaline Phosphatase, subunit A"/>
    <property type="match status" value="1"/>
</dbReference>
<dbReference type="InterPro" id="IPR033121">
    <property type="entry name" value="PEPTIDASE_A1"/>
</dbReference>
<feature type="compositionally biased region" description="Basic and acidic residues" evidence="1">
    <location>
        <begin position="573"/>
        <end position="582"/>
    </location>
</feature>
<proteinExistence type="predicted"/>
<evidence type="ECO:0000313" key="6">
    <source>
        <dbReference type="Proteomes" id="UP000319160"/>
    </source>
</evidence>
<keyword evidence="2" id="KW-1133">Transmembrane helix</keyword>
<feature type="compositionally biased region" description="Basic and acidic residues" evidence="1">
    <location>
        <begin position="1660"/>
        <end position="1699"/>
    </location>
</feature>
<dbReference type="STRING" id="2512241.A0A553HP79"/>
<dbReference type="SUPFAM" id="SSF53649">
    <property type="entry name" value="Alkaline phosphatase-like"/>
    <property type="match status" value="1"/>
</dbReference>
<feature type="compositionally biased region" description="Basic and acidic residues" evidence="1">
    <location>
        <begin position="1132"/>
        <end position="1145"/>
    </location>
</feature>
<feature type="compositionally biased region" description="Basic residues" evidence="1">
    <location>
        <begin position="1089"/>
        <end position="1098"/>
    </location>
</feature>
<keyword evidence="2" id="KW-0472">Membrane</keyword>